<feature type="region of interest" description="Disordered" evidence="1">
    <location>
        <begin position="355"/>
        <end position="385"/>
    </location>
</feature>
<dbReference type="Pfam" id="PF14440">
    <property type="entry name" value="XOO_2897-deam"/>
    <property type="match status" value="1"/>
</dbReference>
<evidence type="ECO:0000313" key="4">
    <source>
        <dbReference type="Proteomes" id="UP001499947"/>
    </source>
</evidence>
<gene>
    <name evidence="3" type="ORF">GCM10009680_86960</name>
</gene>
<dbReference type="InterPro" id="IPR057746">
    <property type="entry name" value="CpnT-like_N"/>
</dbReference>
<proteinExistence type="predicted"/>
<feature type="domain" description="Outer membrane channel protein CpnT-like N-terminal" evidence="2">
    <location>
        <begin position="27"/>
        <end position="144"/>
    </location>
</feature>
<protein>
    <recommendedName>
        <fullName evidence="2">Outer membrane channel protein CpnT-like N-terminal domain-containing protein</fullName>
    </recommendedName>
</protein>
<evidence type="ECO:0000313" key="3">
    <source>
        <dbReference type="EMBL" id="GAA1733026.1"/>
    </source>
</evidence>
<keyword evidence="4" id="KW-1185">Reference proteome</keyword>
<accession>A0ABN2JN56</accession>
<reference evidence="3 4" key="1">
    <citation type="journal article" date="2019" name="Int. J. Syst. Evol. Microbiol.">
        <title>The Global Catalogue of Microorganisms (GCM) 10K type strain sequencing project: providing services to taxonomists for standard genome sequencing and annotation.</title>
        <authorList>
            <consortium name="The Broad Institute Genomics Platform"/>
            <consortium name="The Broad Institute Genome Sequencing Center for Infectious Disease"/>
            <person name="Wu L."/>
            <person name="Ma J."/>
        </authorList>
    </citation>
    <scope>NUCLEOTIDE SEQUENCE [LARGE SCALE GENOMIC DNA]</scope>
    <source>
        <strain evidence="3 4">JCM 13244</strain>
    </source>
</reference>
<evidence type="ECO:0000256" key="1">
    <source>
        <dbReference type="SAM" id="MobiDB-lite"/>
    </source>
</evidence>
<dbReference type="InterPro" id="IPR032722">
    <property type="entry name" value="Deaminase_XOO_2897"/>
</dbReference>
<name>A0ABN2JN56_9ACTN</name>
<comment type="caution">
    <text evidence="3">The sequence shown here is derived from an EMBL/GenBank/DDBJ whole genome shotgun (WGS) entry which is preliminary data.</text>
</comment>
<organism evidence="3 4">
    <name type="scientific">Streptomyces yatensis</name>
    <dbReference type="NCBI Taxonomy" id="155177"/>
    <lineage>
        <taxon>Bacteria</taxon>
        <taxon>Bacillati</taxon>
        <taxon>Actinomycetota</taxon>
        <taxon>Actinomycetes</taxon>
        <taxon>Kitasatosporales</taxon>
        <taxon>Streptomycetaceae</taxon>
        <taxon>Streptomyces</taxon>
        <taxon>Streptomyces violaceusniger group</taxon>
    </lineage>
</organism>
<sequence length="519" mass="57688">MGWLALRGDQDVGKKLPDDLVEVLDLVGVAWPNIDEDEVRDTAKDYRHLADGIRDVIVEGNKACSHLVAGRSKGKTVDAIDRRWGKLTTKDLSTFVKALDALADALDDCAGFIEGCKIACIAELSATAATATAGIIGMFFTAGLSGLLSAGAIAACRLALHEAINHAISEIASIVTDKIELVILDKIEALFTDQLDAHDDNDLSRYAAGSADMAQDLVIEFDEFEKASGGYDETKRNFDKKKSLHKTGGSKRRSSVKKDSRFHKLATVMDKAEDAVDKKADETVHVLEKHGGKIDESKKGHKKNDEKTKEEIDRCRGDNDTRMYLLSTDGTVQRLDADGDLHRLDSTDKDRLGGILDNGKVWRPQTRRDQDDTKVPNTHTGKVRSTKVDPYTDELGQTTQAARYARNDYSGNNYAAGRYIDPDGKGESILVGYSEKSMHSERSIGYPLLHNGKQSGLKEVFTEREPCQLKPSCDRWLDRHFPQAKTVHHTNDYDQTVPRHRRDLEHQKYMEELQKAHGR</sequence>
<feature type="compositionally biased region" description="Basic residues" evidence="1">
    <location>
        <begin position="242"/>
        <end position="259"/>
    </location>
</feature>
<feature type="region of interest" description="Disordered" evidence="1">
    <location>
        <begin position="238"/>
        <end position="259"/>
    </location>
</feature>
<dbReference type="Proteomes" id="UP001499947">
    <property type="component" value="Unassembled WGS sequence"/>
</dbReference>
<evidence type="ECO:0000259" key="2">
    <source>
        <dbReference type="Pfam" id="PF25547"/>
    </source>
</evidence>
<dbReference type="Pfam" id="PF25547">
    <property type="entry name" value="WXG100_2"/>
    <property type="match status" value="1"/>
</dbReference>
<dbReference type="EMBL" id="BAAALR010000166">
    <property type="protein sequence ID" value="GAA1733026.1"/>
    <property type="molecule type" value="Genomic_DNA"/>
</dbReference>